<dbReference type="InterPro" id="IPR009571">
    <property type="entry name" value="SUR7/Rim9-like_fungi"/>
</dbReference>
<accession>G7E6M8</accession>
<organism evidence="3 4">
    <name type="scientific">Mixia osmundae (strain CBS 9802 / IAM 14324 / JCM 22182 / KY 12970)</name>
    <dbReference type="NCBI Taxonomy" id="764103"/>
    <lineage>
        <taxon>Eukaryota</taxon>
        <taxon>Fungi</taxon>
        <taxon>Dikarya</taxon>
        <taxon>Basidiomycota</taxon>
        <taxon>Pucciniomycotina</taxon>
        <taxon>Mixiomycetes</taxon>
        <taxon>Mixiales</taxon>
        <taxon>Mixiaceae</taxon>
        <taxon>Mixia</taxon>
    </lineage>
</organism>
<keyword evidence="2" id="KW-0472">Membrane</keyword>
<dbReference type="Proteomes" id="UP000009131">
    <property type="component" value="Unassembled WGS sequence"/>
</dbReference>
<dbReference type="EMBL" id="BABT02000153">
    <property type="protein sequence ID" value="GAA98488.1"/>
    <property type="molecule type" value="Genomic_DNA"/>
</dbReference>
<dbReference type="RefSeq" id="XP_014567693.1">
    <property type="nucleotide sequence ID" value="XM_014712207.1"/>
</dbReference>
<dbReference type="GO" id="GO:0032153">
    <property type="term" value="C:cell division site"/>
    <property type="evidence" value="ECO:0007669"/>
    <property type="project" value="TreeGrafter"/>
</dbReference>
<evidence type="ECO:0000256" key="1">
    <source>
        <dbReference type="SAM" id="MobiDB-lite"/>
    </source>
</evidence>
<dbReference type="PANTHER" id="PTHR28013:SF4">
    <property type="entry name" value="MARVEL DOMAIN-CONTAINING PROTEIN"/>
    <property type="match status" value="1"/>
</dbReference>
<keyword evidence="2" id="KW-1133">Transmembrane helix</keyword>
<dbReference type="PANTHER" id="PTHR28013">
    <property type="entry name" value="PROTEIN DCV1-RELATED"/>
    <property type="match status" value="1"/>
</dbReference>
<feature type="transmembrane region" description="Helical" evidence="2">
    <location>
        <begin position="178"/>
        <end position="198"/>
    </location>
</feature>
<name>G7E6M8_MIXOS</name>
<sequence length="309" mass="33391">MGVGNAVNRVIAVAFLTASAVMFLIICISTPVFKQFTFLSTTLGDGTLVRAGIWGYCVRNPQGVESCPHSSVGYVLNAAGLPGYTGSGPATTVIVGKPLSTALILYVLTFGQNLLALQAAFLPFRLVTIIALVLIFMLFGIGAISLLISFIVYSQANSRMYQQFPNGTVSSRLGNCNWLGLAAVCCTILAFIFLLIAMPAKERPRDEKHYTWDDMSVHDDNSVVDEGRSSKRSRGYGTSGYGSRSGRSGTSYSSRTRSERSSRSGTGAGSRSYNTRSRDGTGSEAYEDEHEMHDRRTNSSESSVVSRYD</sequence>
<dbReference type="Gene3D" id="1.20.140.150">
    <property type="match status" value="1"/>
</dbReference>
<dbReference type="Pfam" id="PF06687">
    <property type="entry name" value="SUR7"/>
    <property type="match status" value="1"/>
</dbReference>
<keyword evidence="4" id="KW-1185">Reference proteome</keyword>
<evidence type="ECO:0008006" key="5">
    <source>
        <dbReference type="Google" id="ProtNLM"/>
    </source>
</evidence>
<dbReference type="GO" id="GO:0035838">
    <property type="term" value="C:growing cell tip"/>
    <property type="evidence" value="ECO:0007669"/>
    <property type="project" value="TreeGrafter"/>
</dbReference>
<feature type="region of interest" description="Disordered" evidence="1">
    <location>
        <begin position="221"/>
        <end position="309"/>
    </location>
</feature>
<feature type="compositionally biased region" description="Low complexity" evidence="1">
    <location>
        <begin position="241"/>
        <end position="255"/>
    </location>
</feature>
<dbReference type="HOGENOM" id="CLU_900420_0_0_1"/>
<feature type="compositionally biased region" description="Low complexity" evidence="1">
    <location>
        <begin position="263"/>
        <end position="273"/>
    </location>
</feature>
<dbReference type="AlphaFoldDB" id="G7E6M8"/>
<protein>
    <recommendedName>
        <fullName evidence="5">Pali-domain-containing protein</fullName>
    </recommendedName>
</protein>
<evidence type="ECO:0000256" key="2">
    <source>
        <dbReference type="SAM" id="Phobius"/>
    </source>
</evidence>
<keyword evidence="2" id="KW-0812">Transmembrane</keyword>
<proteinExistence type="predicted"/>
<dbReference type="InParanoid" id="G7E6M8"/>
<feature type="transmembrane region" description="Helical" evidence="2">
    <location>
        <begin position="103"/>
        <end position="122"/>
    </location>
</feature>
<dbReference type="GO" id="GO:0005886">
    <property type="term" value="C:plasma membrane"/>
    <property type="evidence" value="ECO:0007669"/>
    <property type="project" value="InterPro"/>
</dbReference>
<feature type="transmembrane region" description="Helical" evidence="2">
    <location>
        <begin position="129"/>
        <end position="153"/>
    </location>
</feature>
<dbReference type="InterPro" id="IPR051380">
    <property type="entry name" value="pH-response_reg_palI/RIM9"/>
</dbReference>
<reference evidence="3 4" key="2">
    <citation type="journal article" date="2012" name="Open Biol.">
        <title>Characteristics of nucleosomes and linker DNA regions on the genome of the basidiomycete Mixia osmundae revealed by mono- and dinucleosome mapping.</title>
        <authorList>
            <person name="Nishida H."/>
            <person name="Kondo S."/>
            <person name="Matsumoto T."/>
            <person name="Suzuki Y."/>
            <person name="Yoshikawa H."/>
            <person name="Taylor T.D."/>
            <person name="Sugiyama J."/>
        </authorList>
    </citation>
    <scope>NUCLEOTIDE SEQUENCE [LARGE SCALE GENOMIC DNA]</scope>
    <source>
        <strain evidence="4">CBS 9802 / IAM 14324 / JCM 22182 / KY 12970</strain>
    </source>
</reference>
<gene>
    <name evidence="3" type="primary">Mo05174</name>
    <name evidence="3" type="ORF">E5Q_05174</name>
</gene>
<evidence type="ECO:0000313" key="3">
    <source>
        <dbReference type="EMBL" id="GAA98488.1"/>
    </source>
</evidence>
<comment type="caution">
    <text evidence="3">The sequence shown here is derived from an EMBL/GenBank/DDBJ whole genome shotgun (WGS) entry which is preliminary data.</text>
</comment>
<reference evidence="3 4" key="1">
    <citation type="journal article" date="2011" name="J. Gen. Appl. Microbiol.">
        <title>Draft genome sequencing of the enigmatic basidiomycete Mixia osmundae.</title>
        <authorList>
            <person name="Nishida H."/>
            <person name="Nagatsuka Y."/>
            <person name="Sugiyama J."/>
        </authorList>
    </citation>
    <scope>NUCLEOTIDE SEQUENCE [LARGE SCALE GENOMIC DNA]</scope>
    <source>
        <strain evidence="4">CBS 9802 / IAM 14324 / JCM 22182 / KY 12970</strain>
    </source>
</reference>
<feature type="transmembrane region" description="Helical" evidence="2">
    <location>
        <begin position="12"/>
        <end position="33"/>
    </location>
</feature>
<evidence type="ECO:0000313" key="4">
    <source>
        <dbReference type="Proteomes" id="UP000009131"/>
    </source>
</evidence>
<feature type="compositionally biased region" description="Polar residues" evidence="1">
    <location>
        <begin position="299"/>
        <end position="309"/>
    </location>
</feature>